<dbReference type="AlphaFoldDB" id="A0AA47N4I6"/>
<name>A0AA47N4I6_MERPO</name>
<reference evidence="2" key="1">
    <citation type="journal article" date="2023" name="Front. Mar. Sci.">
        <title>A new Merluccius polli reference genome to investigate the effects of global change in West African waters.</title>
        <authorList>
            <person name="Mateo J.L."/>
            <person name="Blanco-Fernandez C."/>
            <person name="Garcia-Vazquez E."/>
            <person name="Machado-Schiaffino G."/>
        </authorList>
    </citation>
    <scope>NUCLEOTIDE SEQUENCE</scope>
    <source>
        <strain evidence="2">C29</strain>
        <tissue evidence="2">Fin</tissue>
    </source>
</reference>
<accession>A0AA47N4I6</accession>
<dbReference type="Gene3D" id="2.140.10.30">
    <property type="entry name" value="Dipeptidylpeptidase IV, N-terminal domain"/>
    <property type="match status" value="1"/>
</dbReference>
<proteinExistence type="predicted"/>
<protein>
    <submittedName>
        <fullName evidence="2">Dipeptidyl peptidase 4</fullName>
    </submittedName>
</protein>
<evidence type="ECO:0000256" key="1">
    <source>
        <dbReference type="SAM" id="MobiDB-lite"/>
    </source>
</evidence>
<sequence length="161" mass="17444">MPPDVQTGLDDVVGFASMPAKTRREGKCSKDALAKLQVKLLQTTSTTMAPVVHTAPQATQPQAPPQIAPAPSNTSNNGGSENGRTYSLKDAFNSTLSPSSYAMRWISDVEYLHKTNGSVFRHNAETGHLEEFLNDTLFVSFDAASLQHTPICRVSATNRRP</sequence>
<dbReference type="Proteomes" id="UP001174136">
    <property type="component" value="Unassembled WGS sequence"/>
</dbReference>
<evidence type="ECO:0000313" key="3">
    <source>
        <dbReference type="Proteomes" id="UP001174136"/>
    </source>
</evidence>
<gene>
    <name evidence="2" type="primary">Dpp4</name>
    <name evidence="2" type="ORF">N1851_006983</name>
</gene>
<evidence type="ECO:0000313" key="2">
    <source>
        <dbReference type="EMBL" id="KAK0151714.1"/>
    </source>
</evidence>
<dbReference type="EMBL" id="JAOPHQ010001174">
    <property type="protein sequence ID" value="KAK0151714.1"/>
    <property type="molecule type" value="Genomic_DNA"/>
</dbReference>
<feature type="region of interest" description="Disordered" evidence="1">
    <location>
        <begin position="55"/>
        <end position="85"/>
    </location>
</feature>
<feature type="compositionally biased region" description="Low complexity" evidence="1">
    <location>
        <begin position="69"/>
        <end position="83"/>
    </location>
</feature>
<organism evidence="2 3">
    <name type="scientific">Merluccius polli</name>
    <name type="common">Benguela hake</name>
    <name type="synonym">Merluccius cadenati</name>
    <dbReference type="NCBI Taxonomy" id="89951"/>
    <lineage>
        <taxon>Eukaryota</taxon>
        <taxon>Metazoa</taxon>
        <taxon>Chordata</taxon>
        <taxon>Craniata</taxon>
        <taxon>Vertebrata</taxon>
        <taxon>Euteleostomi</taxon>
        <taxon>Actinopterygii</taxon>
        <taxon>Neopterygii</taxon>
        <taxon>Teleostei</taxon>
        <taxon>Neoteleostei</taxon>
        <taxon>Acanthomorphata</taxon>
        <taxon>Zeiogadaria</taxon>
        <taxon>Gadariae</taxon>
        <taxon>Gadiformes</taxon>
        <taxon>Gadoidei</taxon>
        <taxon>Merlucciidae</taxon>
        <taxon>Merluccius</taxon>
    </lineage>
</organism>
<keyword evidence="3" id="KW-1185">Reference proteome</keyword>
<comment type="caution">
    <text evidence="2">The sequence shown here is derived from an EMBL/GenBank/DDBJ whole genome shotgun (WGS) entry which is preliminary data.</text>
</comment>